<feature type="compositionally biased region" description="Basic and acidic residues" evidence="1">
    <location>
        <begin position="269"/>
        <end position="284"/>
    </location>
</feature>
<dbReference type="AlphaFoldDB" id="K0TDU5"/>
<reference evidence="2 3" key="1">
    <citation type="journal article" date="2012" name="Genome Biol.">
        <title>Genome and low-iron response of an oceanic diatom adapted to chronic iron limitation.</title>
        <authorList>
            <person name="Lommer M."/>
            <person name="Specht M."/>
            <person name="Roy A.S."/>
            <person name="Kraemer L."/>
            <person name="Andreson R."/>
            <person name="Gutowska M.A."/>
            <person name="Wolf J."/>
            <person name="Bergner S.V."/>
            <person name="Schilhabel M.B."/>
            <person name="Klostermeier U.C."/>
            <person name="Beiko R.G."/>
            <person name="Rosenstiel P."/>
            <person name="Hippler M."/>
            <person name="Laroche J."/>
        </authorList>
    </citation>
    <scope>NUCLEOTIDE SEQUENCE [LARGE SCALE GENOMIC DNA]</scope>
    <source>
        <strain evidence="2 3">CCMP1005</strain>
    </source>
</reference>
<comment type="caution">
    <text evidence="2">The sequence shown here is derived from an EMBL/GenBank/DDBJ whole genome shotgun (WGS) entry which is preliminary data.</text>
</comment>
<dbReference type="EMBL" id="AGNL01003008">
    <property type="protein sequence ID" value="EJK75309.1"/>
    <property type="molecule type" value="Genomic_DNA"/>
</dbReference>
<gene>
    <name evidence="2" type="ORF">THAOC_02966</name>
</gene>
<feature type="region of interest" description="Disordered" evidence="1">
    <location>
        <begin position="230"/>
        <end position="427"/>
    </location>
</feature>
<dbReference type="Proteomes" id="UP000266841">
    <property type="component" value="Unassembled WGS sequence"/>
</dbReference>
<feature type="compositionally biased region" description="Basic and acidic residues" evidence="1">
    <location>
        <begin position="184"/>
        <end position="195"/>
    </location>
</feature>
<feature type="compositionally biased region" description="Polar residues" evidence="1">
    <location>
        <begin position="54"/>
        <end position="63"/>
    </location>
</feature>
<feature type="compositionally biased region" description="Basic residues" evidence="1">
    <location>
        <begin position="381"/>
        <end position="391"/>
    </location>
</feature>
<feature type="compositionally biased region" description="Low complexity" evidence="1">
    <location>
        <begin position="308"/>
        <end position="320"/>
    </location>
</feature>
<evidence type="ECO:0000256" key="1">
    <source>
        <dbReference type="SAM" id="MobiDB-lite"/>
    </source>
</evidence>
<feature type="compositionally biased region" description="Low complexity" evidence="1">
    <location>
        <begin position="346"/>
        <end position="357"/>
    </location>
</feature>
<keyword evidence="3" id="KW-1185">Reference proteome</keyword>
<proteinExistence type="predicted"/>
<accession>K0TDU5</accession>
<feature type="compositionally biased region" description="Basic and acidic residues" evidence="1">
    <location>
        <begin position="27"/>
        <end position="42"/>
    </location>
</feature>
<feature type="non-terminal residue" evidence="2">
    <location>
        <position position="1"/>
    </location>
</feature>
<sequence>EKEPRATAGRGMASRASPDDDDEWDQDGTRRDRRAARTEGARRGGHGTPLRAASQATDLTPSSPDDAVLFWGGKRLPVPRPPGQGILPWKREDGTRAAAGGRVSPEDEDGQGFPEARGTARSARPSSAETARRVVTAPDGSRALNGAGSSPLPPSTGRGPAQGKAGDDTNGQPVDPTMRVQARGHPEPELREGALLRRSFVSRSCSHISTMCREASSALDGASQTARVRIRLEDGGRAFPGRWGQRGPRLPPPRGPGGRRKPSPPRPGQKGEDGRTRAAVEETKATAGGRVSSEDEVGRFPGARGTVRSARPSSSPSGGRDLARRGSPVRTSGGARSSRRDGPCGGSSSLSPFSSGGWQREGSPRGGGGHTVAHTSSPARRGGRLHGKSWRSARTGGRTLELAPRTRGRIRQSTEGRGQGQGREVDR</sequence>
<organism evidence="2 3">
    <name type="scientific">Thalassiosira oceanica</name>
    <name type="common">Marine diatom</name>
    <dbReference type="NCBI Taxonomy" id="159749"/>
    <lineage>
        <taxon>Eukaryota</taxon>
        <taxon>Sar</taxon>
        <taxon>Stramenopiles</taxon>
        <taxon>Ochrophyta</taxon>
        <taxon>Bacillariophyta</taxon>
        <taxon>Coscinodiscophyceae</taxon>
        <taxon>Thalassiosirophycidae</taxon>
        <taxon>Thalassiosirales</taxon>
        <taxon>Thalassiosiraceae</taxon>
        <taxon>Thalassiosira</taxon>
    </lineage>
</organism>
<evidence type="ECO:0000313" key="2">
    <source>
        <dbReference type="EMBL" id="EJK75309.1"/>
    </source>
</evidence>
<feature type="region of interest" description="Disordered" evidence="1">
    <location>
        <begin position="1"/>
        <end position="195"/>
    </location>
</feature>
<evidence type="ECO:0000313" key="3">
    <source>
        <dbReference type="Proteomes" id="UP000266841"/>
    </source>
</evidence>
<name>K0TDU5_THAOC</name>
<protein>
    <submittedName>
        <fullName evidence="2">Uncharacterized protein</fullName>
    </submittedName>
</protein>